<dbReference type="InterPro" id="IPR018060">
    <property type="entry name" value="HTH_AraC"/>
</dbReference>
<dbReference type="SUPFAM" id="SSF52172">
    <property type="entry name" value="CheY-like"/>
    <property type="match status" value="1"/>
</dbReference>
<comment type="catalytic activity">
    <reaction evidence="1">
        <text>ATP + protein L-histidine = ADP + protein N-phospho-L-histidine.</text>
        <dbReference type="EC" id="2.7.13.3"/>
    </reaction>
</comment>
<dbReference type="PROSITE" id="PS50110">
    <property type="entry name" value="RESPONSE_REGULATORY"/>
    <property type="match status" value="1"/>
</dbReference>
<dbReference type="SMART" id="SM00342">
    <property type="entry name" value="HTH_ARAC"/>
    <property type="match status" value="1"/>
</dbReference>
<dbReference type="FunFam" id="3.30.565.10:FF:000037">
    <property type="entry name" value="Hybrid sensor histidine kinase/response regulator"/>
    <property type="match status" value="1"/>
</dbReference>
<gene>
    <name evidence="17" type="ORF">SAMN05444682_1194</name>
</gene>
<dbReference type="GO" id="GO:0000155">
    <property type="term" value="F:phosphorelay sensor kinase activity"/>
    <property type="evidence" value="ECO:0007669"/>
    <property type="project" value="InterPro"/>
</dbReference>
<sequence>MHAKFAKAILFFDIYHSRYNHHTLPIMTKKNLILLILLTCTHLNVWSTINGQVKYLGIEQGLSNNYVTAIYQDRMGFMWFGTFDGLNRYDGYQFKTYRNRPGQETSLPDNRITDIIEDTTGRIWVATKIGAAVLDYNEQTFQSLRLLQDKAGNSAIDFAINGFAVNANGSLFAASEKRGLLAIETRSKAIPVATSIPLIHHGHRTVNYDVQGVDIDPEDRLWMIIKDVGVAYYDKTNHVVRIKTNRVQSARCIQASANGGIWIGTEEGLFRYDPATDDLTHYTVKSGLSHDRVTALRKTKENKLWVCTDGGGITIIDLKSRRFTYLLGHDDGGPLSSKAVFAVYEDPQSRQWIGTLRGGVNIIDPQAQKFGLIRHNTPEGKTSSKNFILSFAEGKDHSLWIGTDGGGLSHWDRRTDQFQFFEHQPEVPGSLSSNFVTSILQDEQGQLWVGTYGGGINRWDAQHRRFISYPCFHPEKGNKYANIWQLLEDSKGRIWAATLDGGGLFVLNRQHDRFEPVETGITNALCILEDANDTFWIGDYSELIRLDLIHGRTTHYTIGNPVRCIRKDSSQQLWIGTEGGGLLLFNKNTGDFKRYTEADGLPSNVVLQLADDRHGNLWLSTYNGIAKFSSAEGRFQNFYESDGLQSNQFSYNAALELQSGELVFGGIDGFNIFYPDSVRIEPLAPKIVVTDIRAGTKPFNDYSVSATPTTAARVEKLVLPYDDASLSVGFAALEYSFPDKINYAFFLEGWDKDWNHVERQRSAFYSNLREGNYCLRIRSTDANGIWNSDERILAIEVLPPWWRTYWAYGMYLLLGLSAVYAYIVYDRRQTRLTYQVEWSRMEIAKERELSERKLAFFTHIAHEFRTPLSLIVNPVKDMLYSNNKTSDTDGLTLVYRNAKRLLSLVDKLLLFQKAENQSDDLRLVKLDMKHLAHEVFLCFKQHADARLLDYRFHCTSESIYLFGDREKMEICLFNLISNAIKFTPEQGAVTVKLSERDNHIELTVSDTGCGIPIEIGDALFDRFYRDRLGNKRSVSGFGIGLFLVKKFIESHHGTVSYVSRENRGSQFTLRLLKGKEHFKGQLLMEDLGEHSMFLEELTEEPAEELEEAVLRDGRPVMLVADDNLQIRQYIAQLFKKDFSVYTAENGQEALEFIKEHEPDIVISDVVMDGMSGIDLCTCIKQDPSLSHIPLILLTASTSKDVKLKGIEGGADDYITKPFDNALLIARVANLLNSRSQLQAFFYNEITLQSNPHNISKEYSDFLQRCITIVERQLDNADFTVKSLAEEIGMSHSNLYKRIKSISGKSANEFIRFIRLRTVAKLLIDSGCTISEAAFAAGFNDIKYFREQFSKLFGMKPSDYKRKYGKTKKNPLVKPSKIKNSFADT</sequence>
<evidence type="ECO:0000256" key="12">
    <source>
        <dbReference type="PROSITE-ProRule" id="PRU00169"/>
    </source>
</evidence>
<dbReference type="Gene3D" id="3.30.565.10">
    <property type="entry name" value="Histidine kinase-like ATPase, C-terminal domain"/>
    <property type="match status" value="1"/>
</dbReference>
<dbReference type="Gene3D" id="2.130.10.10">
    <property type="entry name" value="YVTN repeat-like/Quinoprotein amine dehydrogenase"/>
    <property type="match status" value="2"/>
</dbReference>
<dbReference type="PROSITE" id="PS50109">
    <property type="entry name" value="HIS_KIN"/>
    <property type="match status" value="1"/>
</dbReference>
<dbReference type="SMART" id="SM00388">
    <property type="entry name" value="HisKA"/>
    <property type="match status" value="1"/>
</dbReference>
<dbReference type="GO" id="GO:0043565">
    <property type="term" value="F:sequence-specific DNA binding"/>
    <property type="evidence" value="ECO:0007669"/>
    <property type="project" value="InterPro"/>
</dbReference>
<dbReference type="Pfam" id="PF00072">
    <property type="entry name" value="Response_reg"/>
    <property type="match status" value="1"/>
</dbReference>
<dbReference type="InterPro" id="IPR001789">
    <property type="entry name" value="Sig_transdc_resp-reg_receiver"/>
</dbReference>
<keyword evidence="11" id="KW-0804">Transcription</keyword>
<dbReference type="InterPro" id="IPR003661">
    <property type="entry name" value="HisK_dim/P_dom"/>
</dbReference>
<evidence type="ECO:0000256" key="13">
    <source>
        <dbReference type="SAM" id="MobiDB-lite"/>
    </source>
</evidence>
<keyword evidence="9" id="KW-0805">Transcription regulation</keyword>
<keyword evidence="6" id="KW-0418">Kinase</keyword>
<evidence type="ECO:0000256" key="2">
    <source>
        <dbReference type="ARBA" id="ARBA00012438"/>
    </source>
</evidence>
<dbReference type="PANTHER" id="PTHR43547:SF2">
    <property type="entry name" value="HYBRID SIGNAL TRANSDUCTION HISTIDINE KINASE C"/>
    <property type="match status" value="1"/>
</dbReference>
<keyword evidence="18" id="KW-1185">Reference proteome</keyword>
<feature type="domain" description="HTH araC/xylS-type" evidence="14">
    <location>
        <begin position="1263"/>
        <end position="1362"/>
    </location>
</feature>
<dbReference type="Gene3D" id="3.40.50.2300">
    <property type="match status" value="1"/>
</dbReference>
<dbReference type="Pfam" id="PF00512">
    <property type="entry name" value="HisKA"/>
    <property type="match status" value="1"/>
</dbReference>
<feature type="domain" description="Histidine kinase" evidence="15">
    <location>
        <begin position="859"/>
        <end position="1075"/>
    </location>
</feature>
<dbReference type="SUPFAM" id="SSF46689">
    <property type="entry name" value="Homeodomain-like"/>
    <property type="match status" value="1"/>
</dbReference>
<name>A0A1I3VP95_9SPHI</name>
<evidence type="ECO:0000259" key="16">
    <source>
        <dbReference type="PROSITE" id="PS50110"/>
    </source>
</evidence>
<evidence type="ECO:0000256" key="3">
    <source>
        <dbReference type="ARBA" id="ARBA00022553"/>
    </source>
</evidence>
<dbReference type="SMART" id="SM00448">
    <property type="entry name" value="REC"/>
    <property type="match status" value="1"/>
</dbReference>
<reference evidence="17 18" key="1">
    <citation type="submission" date="2016-10" db="EMBL/GenBank/DDBJ databases">
        <authorList>
            <person name="de Groot N.N."/>
        </authorList>
    </citation>
    <scope>NUCLEOTIDE SEQUENCE [LARGE SCALE GENOMIC DNA]</scope>
    <source>
        <strain evidence="17 18">RK1</strain>
    </source>
</reference>
<dbReference type="InterPro" id="IPR011006">
    <property type="entry name" value="CheY-like_superfamily"/>
</dbReference>
<dbReference type="Gene3D" id="1.10.287.130">
    <property type="match status" value="1"/>
</dbReference>
<feature type="modified residue" description="4-aspartylphosphate" evidence="12">
    <location>
        <position position="1164"/>
    </location>
</feature>
<dbReference type="Gene3D" id="2.60.40.10">
    <property type="entry name" value="Immunoglobulins"/>
    <property type="match status" value="1"/>
</dbReference>
<protein>
    <recommendedName>
        <fullName evidence="2">histidine kinase</fullName>
        <ecNumber evidence="2">2.7.13.3</ecNumber>
    </recommendedName>
</protein>
<dbReference type="PROSITE" id="PS01124">
    <property type="entry name" value="HTH_ARAC_FAMILY_2"/>
    <property type="match status" value="1"/>
</dbReference>
<proteinExistence type="predicted"/>
<dbReference type="Gene3D" id="1.10.10.60">
    <property type="entry name" value="Homeodomain-like"/>
    <property type="match status" value="1"/>
</dbReference>
<dbReference type="InterPro" id="IPR015943">
    <property type="entry name" value="WD40/YVTN_repeat-like_dom_sf"/>
</dbReference>
<keyword evidence="5" id="KW-0547">Nucleotide-binding</keyword>
<dbReference type="Proteomes" id="UP000198670">
    <property type="component" value="Unassembled WGS sequence"/>
</dbReference>
<organism evidence="17 18">
    <name type="scientific">Parapedobacter indicus</name>
    <dbReference type="NCBI Taxonomy" id="1477437"/>
    <lineage>
        <taxon>Bacteria</taxon>
        <taxon>Pseudomonadati</taxon>
        <taxon>Bacteroidota</taxon>
        <taxon>Sphingobacteriia</taxon>
        <taxon>Sphingobacteriales</taxon>
        <taxon>Sphingobacteriaceae</taxon>
        <taxon>Parapedobacter</taxon>
    </lineage>
</organism>
<keyword evidence="8" id="KW-0902">Two-component regulatory system</keyword>
<dbReference type="InterPro" id="IPR011110">
    <property type="entry name" value="Reg_prop"/>
</dbReference>
<dbReference type="Pfam" id="PF07495">
    <property type="entry name" value="Y_Y_Y"/>
    <property type="match status" value="1"/>
</dbReference>
<dbReference type="PROSITE" id="PS00041">
    <property type="entry name" value="HTH_ARAC_FAMILY_1"/>
    <property type="match status" value="1"/>
</dbReference>
<evidence type="ECO:0000256" key="5">
    <source>
        <dbReference type="ARBA" id="ARBA00022741"/>
    </source>
</evidence>
<dbReference type="EC" id="2.7.13.3" evidence="2"/>
<dbReference type="STRING" id="1477437.SAMN05444682_1194"/>
<evidence type="ECO:0000256" key="8">
    <source>
        <dbReference type="ARBA" id="ARBA00023012"/>
    </source>
</evidence>
<keyword evidence="4" id="KW-0808">Transferase</keyword>
<dbReference type="SUPFAM" id="SSF55874">
    <property type="entry name" value="ATPase domain of HSP90 chaperone/DNA topoisomerase II/histidine kinase"/>
    <property type="match status" value="1"/>
</dbReference>
<dbReference type="GO" id="GO:0005524">
    <property type="term" value="F:ATP binding"/>
    <property type="evidence" value="ECO:0007669"/>
    <property type="project" value="UniProtKB-KW"/>
</dbReference>
<dbReference type="InterPro" id="IPR013783">
    <property type="entry name" value="Ig-like_fold"/>
</dbReference>
<evidence type="ECO:0000256" key="9">
    <source>
        <dbReference type="ARBA" id="ARBA00023015"/>
    </source>
</evidence>
<dbReference type="InterPro" id="IPR009057">
    <property type="entry name" value="Homeodomain-like_sf"/>
</dbReference>
<feature type="region of interest" description="Disordered" evidence="13">
    <location>
        <begin position="1364"/>
        <end position="1384"/>
    </location>
</feature>
<evidence type="ECO:0000313" key="17">
    <source>
        <dbReference type="EMBL" id="SFJ96939.1"/>
    </source>
</evidence>
<dbReference type="InterPro" id="IPR036890">
    <property type="entry name" value="HATPase_C_sf"/>
</dbReference>
<dbReference type="InterPro" id="IPR011123">
    <property type="entry name" value="Y_Y_Y"/>
</dbReference>
<dbReference type="InterPro" id="IPR003594">
    <property type="entry name" value="HATPase_dom"/>
</dbReference>
<evidence type="ECO:0000256" key="6">
    <source>
        <dbReference type="ARBA" id="ARBA00022777"/>
    </source>
</evidence>
<dbReference type="SMART" id="SM00387">
    <property type="entry name" value="HATPase_c"/>
    <property type="match status" value="1"/>
</dbReference>
<feature type="domain" description="Response regulatory" evidence="16">
    <location>
        <begin position="1116"/>
        <end position="1231"/>
    </location>
</feature>
<dbReference type="InterPro" id="IPR036097">
    <property type="entry name" value="HisK_dim/P_sf"/>
</dbReference>
<evidence type="ECO:0000256" key="1">
    <source>
        <dbReference type="ARBA" id="ARBA00000085"/>
    </source>
</evidence>
<dbReference type="EMBL" id="FOQO01000019">
    <property type="protein sequence ID" value="SFJ96939.1"/>
    <property type="molecule type" value="Genomic_DNA"/>
</dbReference>
<evidence type="ECO:0000259" key="15">
    <source>
        <dbReference type="PROSITE" id="PS50109"/>
    </source>
</evidence>
<evidence type="ECO:0000256" key="10">
    <source>
        <dbReference type="ARBA" id="ARBA00023125"/>
    </source>
</evidence>
<dbReference type="InterPro" id="IPR005467">
    <property type="entry name" value="His_kinase_dom"/>
</dbReference>
<dbReference type="SUPFAM" id="SSF63829">
    <property type="entry name" value="Calcium-dependent phosphotriesterase"/>
    <property type="match status" value="3"/>
</dbReference>
<evidence type="ECO:0000259" key="14">
    <source>
        <dbReference type="PROSITE" id="PS01124"/>
    </source>
</evidence>
<dbReference type="GO" id="GO:0003700">
    <property type="term" value="F:DNA-binding transcription factor activity"/>
    <property type="evidence" value="ECO:0007669"/>
    <property type="project" value="InterPro"/>
</dbReference>
<keyword evidence="3 12" id="KW-0597">Phosphoprotein</keyword>
<dbReference type="InterPro" id="IPR004358">
    <property type="entry name" value="Sig_transdc_His_kin-like_C"/>
</dbReference>
<evidence type="ECO:0000313" key="18">
    <source>
        <dbReference type="Proteomes" id="UP000198670"/>
    </source>
</evidence>
<dbReference type="Pfam" id="PF12833">
    <property type="entry name" value="HTH_18"/>
    <property type="match status" value="1"/>
</dbReference>
<evidence type="ECO:0000256" key="7">
    <source>
        <dbReference type="ARBA" id="ARBA00022840"/>
    </source>
</evidence>
<keyword evidence="10" id="KW-0238">DNA-binding</keyword>
<dbReference type="CDD" id="cd00075">
    <property type="entry name" value="HATPase"/>
    <property type="match status" value="1"/>
</dbReference>
<accession>A0A1I3VP95</accession>
<evidence type="ECO:0000256" key="4">
    <source>
        <dbReference type="ARBA" id="ARBA00022679"/>
    </source>
</evidence>
<keyword evidence="7" id="KW-0067">ATP-binding</keyword>
<dbReference type="SUPFAM" id="SSF47384">
    <property type="entry name" value="Homodimeric domain of signal transducing histidine kinase"/>
    <property type="match status" value="1"/>
</dbReference>
<dbReference type="PANTHER" id="PTHR43547">
    <property type="entry name" value="TWO-COMPONENT HISTIDINE KINASE"/>
    <property type="match status" value="1"/>
</dbReference>
<dbReference type="OrthoDB" id="9809670at2"/>
<dbReference type="PRINTS" id="PR00344">
    <property type="entry name" value="BCTRLSENSOR"/>
</dbReference>
<dbReference type="InterPro" id="IPR018062">
    <property type="entry name" value="HTH_AraC-typ_CS"/>
</dbReference>
<evidence type="ECO:0000256" key="11">
    <source>
        <dbReference type="ARBA" id="ARBA00023163"/>
    </source>
</evidence>
<dbReference type="Pfam" id="PF02518">
    <property type="entry name" value="HATPase_c"/>
    <property type="match status" value="1"/>
</dbReference>
<dbReference type="Pfam" id="PF07494">
    <property type="entry name" value="Reg_prop"/>
    <property type="match status" value="5"/>
</dbReference>